<sequence>MQAEDLVDLLLDGVVDVRDGLRDQLRRAVDLLRELLGVRLDDLVVLDLGRVGALALPLPEEGPEARCRSW</sequence>
<dbReference type="Proteomes" id="UP001227101">
    <property type="component" value="Chromosome"/>
</dbReference>
<dbReference type="RefSeq" id="WP_285456149.1">
    <property type="nucleotide sequence ID" value="NZ_CP127173.1"/>
</dbReference>
<gene>
    <name evidence="1" type="ORF">QP939_08925</name>
</gene>
<keyword evidence="2" id="KW-1185">Reference proteome</keyword>
<protein>
    <submittedName>
        <fullName evidence="1">Uncharacterized protein</fullName>
    </submittedName>
</protein>
<organism evidence="1 2">
    <name type="scientific">Amycolatopsis nalaikhensis</name>
    <dbReference type="NCBI Taxonomy" id="715472"/>
    <lineage>
        <taxon>Bacteria</taxon>
        <taxon>Bacillati</taxon>
        <taxon>Actinomycetota</taxon>
        <taxon>Actinomycetes</taxon>
        <taxon>Pseudonocardiales</taxon>
        <taxon>Pseudonocardiaceae</taxon>
        <taxon>Amycolatopsis</taxon>
    </lineage>
</organism>
<accession>A0ABY8XSR8</accession>
<evidence type="ECO:0000313" key="1">
    <source>
        <dbReference type="EMBL" id="WIV58730.1"/>
    </source>
</evidence>
<name>A0ABY8XSR8_9PSEU</name>
<reference evidence="1 2" key="1">
    <citation type="submission" date="2023-06" db="EMBL/GenBank/DDBJ databases">
        <authorList>
            <person name="Oyuntsetseg B."/>
            <person name="Kim S.B."/>
        </authorList>
    </citation>
    <scope>NUCLEOTIDE SEQUENCE [LARGE SCALE GENOMIC DNA]</scope>
    <source>
        <strain evidence="1 2">2-2</strain>
    </source>
</reference>
<evidence type="ECO:0000313" key="2">
    <source>
        <dbReference type="Proteomes" id="UP001227101"/>
    </source>
</evidence>
<dbReference type="EMBL" id="CP127173">
    <property type="protein sequence ID" value="WIV58730.1"/>
    <property type="molecule type" value="Genomic_DNA"/>
</dbReference>
<proteinExistence type="predicted"/>